<dbReference type="Proteomes" id="UP000652761">
    <property type="component" value="Unassembled WGS sequence"/>
</dbReference>
<proteinExistence type="predicted"/>
<gene>
    <name evidence="2" type="ORF">Taro_048267</name>
</gene>
<dbReference type="EMBL" id="NMUH01006463">
    <property type="protein sequence ID" value="MQM15324.1"/>
    <property type="molecule type" value="Genomic_DNA"/>
</dbReference>
<evidence type="ECO:0000313" key="3">
    <source>
        <dbReference type="Proteomes" id="UP000652761"/>
    </source>
</evidence>
<reference evidence="2" key="1">
    <citation type="submission" date="2017-07" db="EMBL/GenBank/DDBJ databases">
        <title>Taro Niue Genome Assembly and Annotation.</title>
        <authorList>
            <person name="Atibalentja N."/>
            <person name="Keating K."/>
            <person name="Fields C.J."/>
        </authorList>
    </citation>
    <scope>NUCLEOTIDE SEQUENCE</scope>
    <source>
        <strain evidence="2">Niue_2</strain>
        <tissue evidence="2">Leaf</tissue>
    </source>
</reference>
<comment type="caution">
    <text evidence="2">The sequence shown here is derived from an EMBL/GenBank/DDBJ whole genome shotgun (WGS) entry which is preliminary data.</text>
</comment>
<protein>
    <submittedName>
        <fullName evidence="2">Uncharacterized protein</fullName>
    </submittedName>
</protein>
<evidence type="ECO:0000256" key="1">
    <source>
        <dbReference type="SAM" id="MobiDB-lite"/>
    </source>
</evidence>
<keyword evidence="3" id="KW-1185">Reference proteome</keyword>
<accession>A0A843X7S0</accession>
<evidence type="ECO:0000313" key="2">
    <source>
        <dbReference type="EMBL" id="MQM15324.1"/>
    </source>
</evidence>
<name>A0A843X7S0_COLES</name>
<feature type="region of interest" description="Disordered" evidence="1">
    <location>
        <begin position="14"/>
        <end position="43"/>
    </location>
</feature>
<dbReference type="AlphaFoldDB" id="A0A843X7S0"/>
<feature type="compositionally biased region" description="Acidic residues" evidence="1">
    <location>
        <begin position="25"/>
        <end position="35"/>
    </location>
</feature>
<sequence length="131" mass="14427">MKLGEEDNLWQLKGSKVYLKGNEGPTDEGPAEDDAGGSSKVGGEAITVEEIGEEEEVVGKGVLEGQWRMKVEWKELESEQEKEQVALGAQQPLLQVLQVLEVFSSQLKRIHHKSELKEGGPKTKLISTCLI</sequence>
<organism evidence="2 3">
    <name type="scientific">Colocasia esculenta</name>
    <name type="common">Wild taro</name>
    <name type="synonym">Arum esculentum</name>
    <dbReference type="NCBI Taxonomy" id="4460"/>
    <lineage>
        <taxon>Eukaryota</taxon>
        <taxon>Viridiplantae</taxon>
        <taxon>Streptophyta</taxon>
        <taxon>Embryophyta</taxon>
        <taxon>Tracheophyta</taxon>
        <taxon>Spermatophyta</taxon>
        <taxon>Magnoliopsida</taxon>
        <taxon>Liliopsida</taxon>
        <taxon>Araceae</taxon>
        <taxon>Aroideae</taxon>
        <taxon>Colocasieae</taxon>
        <taxon>Colocasia</taxon>
    </lineage>
</organism>